<protein>
    <submittedName>
        <fullName evidence="1">Uncharacterized protein</fullName>
    </submittedName>
</protein>
<organism evidence="1 2">
    <name type="scientific">Collimonas arenae</name>
    <dbReference type="NCBI Taxonomy" id="279058"/>
    <lineage>
        <taxon>Bacteria</taxon>
        <taxon>Pseudomonadati</taxon>
        <taxon>Pseudomonadota</taxon>
        <taxon>Betaproteobacteria</taxon>
        <taxon>Burkholderiales</taxon>
        <taxon>Oxalobacteraceae</taxon>
        <taxon>Collimonas</taxon>
    </lineage>
</organism>
<sequence length="56" mass="6203">MPGLRRTSSRSPQVSNPAASALIDLIENVFLAGDRARLHQWFTPFSRWCGTGGIFL</sequence>
<dbReference type="PATRIC" id="fig|279058.17.peg.3162"/>
<keyword evidence="2" id="KW-1185">Reference proteome</keyword>
<gene>
    <name evidence="1" type="ORF">CAter282_2906</name>
</gene>
<name>A0A127PSP6_9BURK</name>
<evidence type="ECO:0000313" key="1">
    <source>
        <dbReference type="EMBL" id="AMP10630.1"/>
    </source>
</evidence>
<dbReference type="EMBL" id="CP013235">
    <property type="protein sequence ID" value="AMP10630.1"/>
    <property type="molecule type" value="Genomic_DNA"/>
</dbReference>
<reference evidence="1 2" key="1">
    <citation type="submission" date="2015-11" db="EMBL/GenBank/DDBJ databases">
        <title>Exploring the genomic traits of fungus-feeding bacterial genus Collimonas.</title>
        <authorList>
            <person name="Song C."/>
            <person name="Schmidt R."/>
            <person name="de Jager V."/>
            <person name="Krzyzanowska D."/>
            <person name="Jongedijk E."/>
            <person name="Cankar K."/>
            <person name="Beekwilder J."/>
            <person name="van Veen A."/>
            <person name="de Boer W."/>
            <person name="van Veen J.A."/>
            <person name="Garbeva P."/>
        </authorList>
    </citation>
    <scope>NUCLEOTIDE SEQUENCE [LARGE SCALE GENOMIC DNA]</scope>
    <source>
        <strain evidence="1 2">Ter282</strain>
    </source>
</reference>
<dbReference type="Proteomes" id="UP000071778">
    <property type="component" value="Chromosome"/>
</dbReference>
<evidence type="ECO:0000313" key="2">
    <source>
        <dbReference type="Proteomes" id="UP000071778"/>
    </source>
</evidence>
<proteinExistence type="predicted"/>
<accession>A0A127PSP6</accession>
<dbReference type="AlphaFoldDB" id="A0A127PSP6"/>